<name>A0A256ID22_9EURY</name>
<sequence length="127" mass="13124">MPSDDTDTSYSVFGGDGTDADEPTSDGSDRSSGDDPGPGRAEYDETGGLGDSRADADPETLGDGESGCPKCGGEGTETDEIATSGTGLTKLFDVQNRRFVVVSCANCGYSELYKGQSKHDAIDFFVG</sequence>
<keyword evidence="3" id="KW-1185">Reference proteome</keyword>
<evidence type="ECO:0000313" key="3">
    <source>
        <dbReference type="Proteomes" id="UP000216308"/>
    </source>
</evidence>
<proteinExistence type="predicted"/>
<dbReference type="InterPro" id="IPR018652">
    <property type="entry name" value="DUF2082_NA-bd_Znr"/>
</dbReference>
<protein>
    <recommendedName>
        <fullName evidence="4">Nucleic acid-binding protein</fullName>
    </recommendedName>
</protein>
<feature type="region of interest" description="Disordered" evidence="1">
    <location>
        <begin position="1"/>
        <end position="82"/>
    </location>
</feature>
<dbReference type="AlphaFoldDB" id="A0A256ID22"/>
<dbReference type="Pfam" id="PF09855">
    <property type="entry name" value="Zn_ribbon_13"/>
    <property type="match status" value="1"/>
</dbReference>
<reference evidence="2 3" key="1">
    <citation type="journal article" date="2014" name="Front. Microbiol.">
        <title>Population and genomic analysis of the genus Halorubrum.</title>
        <authorList>
            <person name="Fullmer M.S."/>
            <person name="Soucy S.M."/>
            <person name="Swithers K.S."/>
            <person name="Makkay A.M."/>
            <person name="Wheeler R."/>
            <person name="Ventosa A."/>
            <person name="Gogarten J.P."/>
            <person name="Papke R.T."/>
        </authorList>
    </citation>
    <scope>NUCLEOTIDE SEQUENCE [LARGE SCALE GENOMIC DNA]</scope>
    <source>
        <strain evidence="2 3">Cb34</strain>
    </source>
</reference>
<evidence type="ECO:0000256" key="1">
    <source>
        <dbReference type="SAM" id="MobiDB-lite"/>
    </source>
</evidence>
<dbReference type="EMBL" id="NHPJ01000125">
    <property type="protein sequence ID" value="OYR54373.1"/>
    <property type="molecule type" value="Genomic_DNA"/>
</dbReference>
<dbReference type="Proteomes" id="UP000216308">
    <property type="component" value="Unassembled WGS sequence"/>
</dbReference>
<gene>
    <name evidence="2" type="ORF">DJ70_14080</name>
</gene>
<comment type="caution">
    <text evidence="2">The sequence shown here is derived from an EMBL/GenBank/DDBJ whole genome shotgun (WGS) entry which is preliminary data.</text>
</comment>
<evidence type="ECO:0000313" key="2">
    <source>
        <dbReference type="EMBL" id="OYR54373.1"/>
    </source>
</evidence>
<evidence type="ECO:0008006" key="4">
    <source>
        <dbReference type="Google" id="ProtNLM"/>
    </source>
</evidence>
<dbReference type="RefSeq" id="WP_094534069.1">
    <property type="nucleotide sequence ID" value="NZ_NHPJ01000125.1"/>
</dbReference>
<accession>A0A256ID22</accession>
<dbReference type="OrthoDB" id="84364at2157"/>
<organism evidence="2 3">
    <name type="scientific">Halorubrum halodurans</name>
    <dbReference type="NCBI Taxonomy" id="1383851"/>
    <lineage>
        <taxon>Archaea</taxon>
        <taxon>Methanobacteriati</taxon>
        <taxon>Methanobacteriota</taxon>
        <taxon>Stenosarchaea group</taxon>
        <taxon>Halobacteria</taxon>
        <taxon>Halobacteriales</taxon>
        <taxon>Haloferacaceae</taxon>
        <taxon>Halorubrum</taxon>
    </lineage>
</organism>